<dbReference type="RefSeq" id="WP_184957883.1">
    <property type="nucleotide sequence ID" value="NZ_JACHIN010000001.1"/>
</dbReference>
<dbReference type="Gene3D" id="3.90.25.10">
    <property type="entry name" value="UDP-galactose 4-epimerase, domain 1"/>
    <property type="match status" value="1"/>
</dbReference>
<dbReference type="Proteomes" id="UP000568380">
    <property type="component" value="Unassembled WGS sequence"/>
</dbReference>
<protein>
    <submittedName>
        <fullName evidence="2">Uncharacterized protein YbjT (DUF2867 family)</fullName>
    </submittedName>
</protein>
<gene>
    <name evidence="2" type="ORF">HNR40_000354</name>
</gene>
<dbReference type="InterPro" id="IPR051604">
    <property type="entry name" value="Ergot_Alk_Oxidoreductase"/>
</dbReference>
<dbReference type="PANTHER" id="PTHR43162">
    <property type="match status" value="1"/>
</dbReference>
<comment type="caution">
    <text evidence="2">The sequence shown here is derived from an EMBL/GenBank/DDBJ whole genome shotgun (WGS) entry which is preliminary data.</text>
</comment>
<dbReference type="PANTHER" id="PTHR43162:SF1">
    <property type="entry name" value="PRESTALK A DIFFERENTIATION PROTEIN A"/>
    <property type="match status" value="1"/>
</dbReference>
<dbReference type="AlphaFoldDB" id="A0A7W7ZW73"/>
<reference evidence="2 3" key="1">
    <citation type="submission" date="2020-08" db="EMBL/GenBank/DDBJ databases">
        <title>Genomic Encyclopedia of Type Strains, Phase IV (KMG-IV): sequencing the most valuable type-strain genomes for metagenomic binning, comparative biology and taxonomic classification.</title>
        <authorList>
            <person name="Goeker M."/>
        </authorList>
    </citation>
    <scope>NUCLEOTIDE SEQUENCE [LARGE SCALE GENOMIC DNA]</scope>
    <source>
        <strain evidence="2 3">DSM 45385</strain>
    </source>
</reference>
<dbReference type="SUPFAM" id="SSF51735">
    <property type="entry name" value="NAD(P)-binding Rossmann-fold domains"/>
    <property type="match status" value="1"/>
</dbReference>
<name>A0A7W7ZW73_9ACTN</name>
<sequence length="273" mass="29176">MTEILVLGGTGKTGRRVVARLREQGFSPRAASRSGTQRFDWQDETTWEAAVAGVRAAYLVDAQTSDAAERLRAFGELAVAQGVERLVLLSARVWGEFGEGGGLAGEKAVQESGAEWTILRPTWFAQNFSEDPLLSEPVAAGEVSLSTGDGREPFVDLDDVADVAAVALTEPGHAGEIYDLSGPEAITWGEAVAEIARAAGRTIVFRSVDGEEVRRQLVARGYPEAFATGVESLFEHIRLGRGAVLSDGVRRVLGREPGTFRAYAERTAWGTGA</sequence>
<organism evidence="2 3">
    <name type="scientific">Nonomuraea endophytica</name>
    <dbReference type="NCBI Taxonomy" id="714136"/>
    <lineage>
        <taxon>Bacteria</taxon>
        <taxon>Bacillati</taxon>
        <taxon>Actinomycetota</taxon>
        <taxon>Actinomycetes</taxon>
        <taxon>Streptosporangiales</taxon>
        <taxon>Streptosporangiaceae</taxon>
        <taxon>Nonomuraea</taxon>
    </lineage>
</organism>
<dbReference type="EMBL" id="JACHIN010000001">
    <property type="protein sequence ID" value="MBB5074908.1"/>
    <property type="molecule type" value="Genomic_DNA"/>
</dbReference>
<proteinExistence type="predicted"/>
<dbReference type="Pfam" id="PF13460">
    <property type="entry name" value="NAD_binding_10"/>
    <property type="match status" value="1"/>
</dbReference>
<evidence type="ECO:0000313" key="2">
    <source>
        <dbReference type="EMBL" id="MBB5074908.1"/>
    </source>
</evidence>
<accession>A0A7W7ZW73</accession>
<dbReference type="Gene3D" id="3.40.50.720">
    <property type="entry name" value="NAD(P)-binding Rossmann-like Domain"/>
    <property type="match status" value="1"/>
</dbReference>
<evidence type="ECO:0000313" key="3">
    <source>
        <dbReference type="Proteomes" id="UP000568380"/>
    </source>
</evidence>
<dbReference type="InterPro" id="IPR016040">
    <property type="entry name" value="NAD(P)-bd_dom"/>
</dbReference>
<keyword evidence="3" id="KW-1185">Reference proteome</keyword>
<feature type="domain" description="NAD(P)-binding" evidence="1">
    <location>
        <begin position="8"/>
        <end position="171"/>
    </location>
</feature>
<evidence type="ECO:0000259" key="1">
    <source>
        <dbReference type="Pfam" id="PF13460"/>
    </source>
</evidence>
<dbReference type="InterPro" id="IPR036291">
    <property type="entry name" value="NAD(P)-bd_dom_sf"/>
</dbReference>